<dbReference type="Gene3D" id="3.40.50.2300">
    <property type="match status" value="1"/>
</dbReference>
<evidence type="ECO:0000313" key="8">
    <source>
        <dbReference type="EMBL" id="KAH9319673.1"/>
    </source>
</evidence>
<evidence type="ECO:0000256" key="1">
    <source>
        <dbReference type="ARBA" id="ARBA00004141"/>
    </source>
</evidence>
<dbReference type="SUPFAM" id="SSF53822">
    <property type="entry name" value="Periplasmic binding protein-like I"/>
    <property type="match status" value="1"/>
</dbReference>
<gene>
    <name evidence="8" type="ORF">KI387_021442</name>
</gene>
<proteinExistence type="predicted"/>
<dbReference type="InterPro" id="IPR000337">
    <property type="entry name" value="GPCR_3"/>
</dbReference>
<dbReference type="InterPro" id="IPR028082">
    <property type="entry name" value="Peripla_BP_I"/>
</dbReference>
<dbReference type="OMA" id="MARCAWC"/>
<comment type="subcellular location">
    <subcellularLocation>
        <location evidence="1">Membrane</location>
        <topology evidence="1">Multi-pass membrane protein</topology>
    </subcellularLocation>
</comment>
<keyword evidence="4" id="KW-0472">Membrane</keyword>
<evidence type="ECO:0000256" key="6">
    <source>
        <dbReference type="ARBA" id="ARBA00023180"/>
    </source>
</evidence>
<dbReference type="PANTHER" id="PTHR34836">
    <property type="entry name" value="OS06G0188250 PROTEIN"/>
    <property type="match status" value="1"/>
</dbReference>
<dbReference type="AlphaFoldDB" id="A0AA38GD25"/>
<keyword evidence="5" id="KW-0675">Receptor</keyword>
<feature type="domain" description="Receptor ligand binding region" evidence="7">
    <location>
        <begin position="11"/>
        <end position="122"/>
    </location>
</feature>
<evidence type="ECO:0000259" key="7">
    <source>
        <dbReference type="Pfam" id="PF01094"/>
    </source>
</evidence>
<accession>A0AA38GD25</accession>
<dbReference type="PANTHER" id="PTHR34836:SF7">
    <property type="entry name" value="RECEPTOR LIGAND BINDING REGION DOMAIN-CONTAINING PROTEIN"/>
    <property type="match status" value="1"/>
</dbReference>
<dbReference type="InterPro" id="IPR001828">
    <property type="entry name" value="ANF_lig-bd_rcpt"/>
</dbReference>
<keyword evidence="2" id="KW-0812">Transmembrane</keyword>
<evidence type="ECO:0000313" key="9">
    <source>
        <dbReference type="Proteomes" id="UP000824469"/>
    </source>
</evidence>
<evidence type="ECO:0000256" key="4">
    <source>
        <dbReference type="ARBA" id="ARBA00023136"/>
    </source>
</evidence>
<dbReference type="PRINTS" id="PR00248">
    <property type="entry name" value="GPCRMGR"/>
</dbReference>
<dbReference type="InterPro" id="IPR015683">
    <property type="entry name" value="Ionotropic_Glu_rcpt"/>
</dbReference>
<name>A0AA38GD25_TAXCH</name>
<reference evidence="8 9" key="1">
    <citation type="journal article" date="2021" name="Nat. Plants">
        <title>The Taxus genome provides insights into paclitaxel biosynthesis.</title>
        <authorList>
            <person name="Xiong X."/>
            <person name="Gou J."/>
            <person name="Liao Q."/>
            <person name="Li Y."/>
            <person name="Zhou Q."/>
            <person name="Bi G."/>
            <person name="Li C."/>
            <person name="Du R."/>
            <person name="Wang X."/>
            <person name="Sun T."/>
            <person name="Guo L."/>
            <person name="Liang H."/>
            <person name="Lu P."/>
            <person name="Wu Y."/>
            <person name="Zhang Z."/>
            <person name="Ro D.K."/>
            <person name="Shang Y."/>
            <person name="Huang S."/>
            <person name="Yan J."/>
        </authorList>
    </citation>
    <scope>NUCLEOTIDE SEQUENCE [LARGE SCALE GENOMIC DNA]</scope>
    <source>
        <strain evidence="8">Ta-2019</strain>
    </source>
</reference>
<evidence type="ECO:0000256" key="2">
    <source>
        <dbReference type="ARBA" id="ARBA00022692"/>
    </source>
</evidence>
<dbReference type="GO" id="GO:0016020">
    <property type="term" value="C:membrane"/>
    <property type="evidence" value="ECO:0007669"/>
    <property type="project" value="UniProtKB-SubCell"/>
</dbReference>
<dbReference type="Proteomes" id="UP000824469">
    <property type="component" value="Unassembled WGS sequence"/>
</dbReference>
<keyword evidence="3" id="KW-1133">Transmembrane helix</keyword>
<dbReference type="GO" id="GO:0004930">
    <property type="term" value="F:G protein-coupled receptor activity"/>
    <property type="evidence" value="ECO:0007669"/>
    <property type="project" value="InterPro"/>
</dbReference>
<organism evidence="8 9">
    <name type="scientific">Taxus chinensis</name>
    <name type="common">Chinese yew</name>
    <name type="synonym">Taxus wallichiana var. chinensis</name>
    <dbReference type="NCBI Taxonomy" id="29808"/>
    <lineage>
        <taxon>Eukaryota</taxon>
        <taxon>Viridiplantae</taxon>
        <taxon>Streptophyta</taxon>
        <taxon>Embryophyta</taxon>
        <taxon>Tracheophyta</taxon>
        <taxon>Spermatophyta</taxon>
        <taxon>Pinopsida</taxon>
        <taxon>Pinidae</taxon>
        <taxon>Conifers II</taxon>
        <taxon>Cupressales</taxon>
        <taxon>Taxaceae</taxon>
        <taxon>Taxus</taxon>
    </lineage>
</organism>
<evidence type="ECO:0000256" key="5">
    <source>
        <dbReference type="ARBA" id="ARBA00023170"/>
    </source>
</evidence>
<protein>
    <recommendedName>
        <fullName evidence="7">Receptor ligand binding region domain-containing protein</fullName>
    </recommendedName>
</protein>
<dbReference type="EMBL" id="JAHRHJ020000004">
    <property type="protein sequence ID" value="KAH9319673.1"/>
    <property type="molecule type" value="Genomic_DNA"/>
</dbReference>
<sequence length="132" mass="14214">MARCAWCFTFGDSQGDPVLAASAGVELLQSGVVAIIGPQTSQEAGFVAQLCDASQVPMLSFSATDPLLSFHRFPYFIRLPHSDAVQMKAIAAVVQQYGWRQVVAIYVDNDYGTGVLSPLSNALLTCRLPDFV</sequence>
<dbReference type="Pfam" id="PF01094">
    <property type="entry name" value="ANF_receptor"/>
    <property type="match status" value="1"/>
</dbReference>
<keyword evidence="6" id="KW-0325">Glycoprotein</keyword>
<comment type="caution">
    <text evidence="8">The sequence shown here is derived from an EMBL/GenBank/DDBJ whole genome shotgun (WGS) entry which is preliminary data.</text>
</comment>
<keyword evidence="9" id="KW-1185">Reference proteome</keyword>
<evidence type="ECO:0000256" key="3">
    <source>
        <dbReference type="ARBA" id="ARBA00022989"/>
    </source>
</evidence>